<accession>A0A252ALR1</accession>
<dbReference type="InterPro" id="IPR050109">
    <property type="entry name" value="HTH-type_TetR-like_transc_reg"/>
</dbReference>
<dbReference type="Pfam" id="PF00440">
    <property type="entry name" value="TetR_N"/>
    <property type="match status" value="1"/>
</dbReference>
<dbReference type="PRINTS" id="PR00455">
    <property type="entry name" value="HTHTETR"/>
</dbReference>
<dbReference type="PANTHER" id="PTHR30328">
    <property type="entry name" value="TRANSCRIPTIONAL REPRESSOR"/>
    <property type="match status" value="1"/>
</dbReference>
<dbReference type="Gene3D" id="1.10.10.60">
    <property type="entry name" value="Homeodomain-like"/>
    <property type="match status" value="1"/>
</dbReference>
<dbReference type="InterPro" id="IPR036271">
    <property type="entry name" value="Tet_transcr_reg_TetR-rel_C_sf"/>
</dbReference>
<protein>
    <submittedName>
        <fullName evidence="4">TetR family transcriptional regulator</fullName>
    </submittedName>
</protein>
<dbReference type="Gene3D" id="1.10.357.10">
    <property type="entry name" value="Tetracycline Repressor, domain 2"/>
    <property type="match status" value="1"/>
</dbReference>
<evidence type="ECO:0000256" key="2">
    <source>
        <dbReference type="PROSITE-ProRule" id="PRU00335"/>
    </source>
</evidence>
<dbReference type="Pfam" id="PF08362">
    <property type="entry name" value="TetR_C_3"/>
    <property type="match status" value="1"/>
</dbReference>
<dbReference type="AlphaFoldDB" id="A0A252ALR1"/>
<dbReference type="SUPFAM" id="SSF46689">
    <property type="entry name" value="Homeodomain-like"/>
    <property type="match status" value="1"/>
</dbReference>
<proteinExistence type="predicted"/>
<evidence type="ECO:0000259" key="3">
    <source>
        <dbReference type="PROSITE" id="PS50977"/>
    </source>
</evidence>
<gene>
    <name evidence="4" type="ORF">HK17_13745</name>
</gene>
<dbReference type="PANTHER" id="PTHR30328:SF54">
    <property type="entry name" value="HTH-TYPE TRANSCRIPTIONAL REPRESSOR SCO4008"/>
    <property type="match status" value="1"/>
</dbReference>
<organism evidence="4 5">
    <name type="scientific">Acetobacter indonesiensis</name>
    <dbReference type="NCBI Taxonomy" id="104101"/>
    <lineage>
        <taxon>Bacteria</taxon>
        <taxon>Pseudomonadati</taxon>
        <taxon>Pseudomonadota</taxon>
        <taxon>Alphaproteobacteria</taxon>
        <taxon>Acetobacterales</taxon>
        <taxon>Acetobacteraceae</taxon>
        <taxon>Acetobacter</taxon>
    </lineage>
</organism>
<dbReference type="GO" id="GO:0045892">
    <property type="term" value="P:negative regulation of DNA-templated transcription"/>
    <property type="evidence" value="ECO:0007669"/>
    <property type="project" value="InterPro"/>
</dbReference>
<dbReference type="InterPro" id="IPR009057">
    <property type="entry name" value="Homeodomain-like_sf"/>
</dbReference>
<dbReference type="SUPFAM" id="SSF48498">
    <property type="entry name" value="Tetracyclin repressor-like, C-terminal domain"/>
    <property type="match status" value="1"/>
</dbReference>
<comment type="caution">
    <text evidence="4">The sequence shown here is derived from an EMBL/GenBank/DDBJ whole genome shotgun (WGS) entry which is preliminary data.</text>
</comment>
<name>A0A252ALR1_9PROT</name>
<dbReference type="InterPro" id="IPR001647">
    <property type="entry name" value="HTH_TetR"/>
</dbReference>
<sequence length="217" mass="24718">MIKKVPVLRDPGVPRRNNTQQILNAAEKTFSAYGLAGARVDDIAKACDLPKANILYYFGSKEDLYRATLQRLLSGWLEDADEWISTKYPPFVGLEGYIRAKMKFSRQRADASRLFMHELLAGGECIKDFLKTTLKNHVAEKKEVFEHWHKEGLFAEVDAAHFLFLLWSMTQAYADMQVQFSSVLGHRLQSADYENGVTMIMRMVGSFCQPSPESDAR</sequence>
<evidence type="ECO:0000313" key="5">
    <source>
        <dbReference type="Proteomes" id="UP000194641"/>
    </source>
</evidence>
<dbReference type="GO" id="GO:0003677">
    <property type="term" value="F:DNA binding"/>
    <property type="evidence" value="ECO:0007669"/>
    <property type="project" value="UniProtKB-UniRule"/>
</dbReference>
<feature type="DNA-binding region" description="H-T-H motif" evidence="2">
    <location>
        <begin position="39"/>
        <end position="58"/>
    </location>
</feature>
<evidence type="ECO:0000313" key="4">
    <source>
        <dbReference type="EMBL" id="OUI90539.1"/>
    </source>
</evidence>
<dbReference type="Proteomes" id="UP000194641">
    <property type="component" value="Unassembled WGS sequence"/>
</dbReference>
<dbReference type="PROSITE" id="PS50977">
    <property type="entry name" value="HTH_TETR_2"/>
    <property type="match status" value="1"/>
</dbReference>
<feature type="domain" description="HTH tetR-type" evidence="3">
    <location>
        <begin position="16"/>
        <end position="76"/>
    </location>
</feature>
<keyword evidence="1 2" id="KW-0238">DNA-binding</keyword>
<evidence type="ECO:0000256" key="1">
    <source>
        <dbReference type="ARBA" id="ARBA00023125"/>
    </source>
</evidence>
<dbReference type="InterPro" id="IPR013573">
    <property type="entry name" value="Tscrpt_reg_YcdC_C"/>
</dbReference>
<dbReference type="EMBL" id="JOPA01000050">
    <property type="protein sequence ID" value="OUI90539.1"/>
    <property type="molecule type" value="Genomic_DNA"/>
</dbReference>
<reference evidence="5" key="1">
    <citation type="submission" date="2014-06" db="EMBL/GenBank/DDBJ databases">
        <authorList>
            <person name="Winans N.J."/>
            <person name="Newell P.D."/>
            <person name="Douglas A.E."/>
        </authorList>
    </citation>
    <scope>NUCLEOTIDE SEQUENCE [LARGE SCALE GENOMIC DNA]</scope>
</reference>